<dbReference type="PANTHER" id="PTHR30472:SF1">
    <property type="entry name" value="FE(3+) DICITRATE TRANSPORT SYSTEM PERMEASE PROTEIN FECC-RELATED"/>
    <property type="match status" value="1"/>
</dbReference>
<feature type="transmembrane region" description="Helical" evidence="8">
    <location>
        <begin position="79"/>
        <end position="96"/>
    </location>
</feature>
<evidence type="ECO:0000313" key="10">
    <source>
        <dbReference type="Proteomes" id="UP001519305"/>
    </source>
</evidence>
<feature type="transmembrane region" description="Helical" evidence="8">
    <location>
        <begin position="166"/>
        <end position="186"/>
    </location>
</feature>
<accession>A0ABS4U5Q3</accession>
<organism evidence="9 10">
    <name type="scientific">Corynebacterium freneyi</name>
    <dbReference type="NCBI Taxonomy" id="134034"/>
    <lineage>
        <taxon>Bacteria</taxon>
        <taxon>Bacillati</taxon>
        <taxon>Actinomycetota</taxon>
        <taxon>Actinomycetes</taxon>
        <taxon>Mycobacteriales</taxon>
        <taxon>Corynebacteriaceae</taxon>
        <taxon>Corynebacterium</taxon>
    </lineage>
</organism>
<evidence type="ECO:0000256" key="8">
    <source>
        <dbReference type="SAM" id="Phobius"/>
    </source>
</evidence>
<comment type="caution">
    <text evidence="9">The sequence shown here is derived from an EMBL/GenBank/DDBJ whole genome shotgun (WGS) entry which is preliminary data.</text>
</comment>
<evidence type="ECO:0000256" key="1">
    <source>
        <dbReference type="ARBA" id="ARBA00004651"/>
    </source>
</evidence>
<evidence type="ECO:0000256" key="3">
    <source>
        <dbReference type="ARBA" id="ARBA00022448"/>
    </source>
</evidence>
<evidence type="ECO:0000256" key="2">
    <source>
        <dbReference type="ARBA" id="ARBA00007935"/>
    </source>
</evidence>
<dbReference type="Proteomes" id="UP001519305">
    <property type="component" value="Unassembled WGS sequence"/>
</dbReference>
<keyword evidence="6 8" id="KW-1133">Transmembrane helix</keyword>
<feature type="transmembrane region" description="Helical" evidence="8">
    <location>
        <begin position="270"/>
        <end position="289"/>
    </location>
</feature>
<dbReference type="EMBL" id="JAGINY010000001">
    <property type="protein sequence ID" value="MBP2331978.1"/>
    <property type="molecule type" value="Genomic_DNA"/>
</dbReference>
<name>A0ABS4U5Q3_9CORY</name>
<feature type="transmembrane region" description="Helical" evidence="8">
    <location>
        <begin position="296"/>
        <end position="318"/>
    </location>
</feature>
<dbReference type="PANTHER" id="PTHR30472">
    <property type="entry name" value="FERRIC ENTEROBACTIN TRANSPORT SYSTEM PERMEASE PROTEIN"/>
    <property type="match status" value="1"/>
</dbReference>
<evidence type="ECO:0000256" key="4">
    <source>
        <dbReference type="ARBA" id="ARBA00022475"/>
    </source>
</evidence>
<gene>
    <name evidence="9" type="ORF">JOF33_000677</name>
</gene>
<dbReference type="RefSeq" id="WP_244979498.1">
    <property type="nucleotide sequence ID" value="NZ_CP047357.1"/>
</dbReference>
<protein>
    <submittedName>
        <fullName evidence="9">Iron complex transport system permease protein</fullName>
    </submittedName>
</protein>
<comment type="subcellular location">
    <subcellularLocation>
        <location evidence="1">Cell membrane</location>
        <topology evidence="1">Multi-pass membrane protein</topology>
    </subcellularLocation>
</comment>
<dbReference type="SUPFAM" id="SSF81345">
    <property type="entry name" value="ABC transporter involved in vitamin B12 uptake, BtuC"/>
    <property type="match status" value="1"/>
</dbReference>
<keyword evidence="5 8" id="KW-0812">Transmembrane</keyword>
<evidence type="ECO:0000256" key="7">
    <source>
        <dbReference type="ARBA" id="ARBA00023136"/>
    </source>
</evidence>
<feature type="transmembrane region" description="Helical" evidence="8">
    <location>
        <begin position="135"/>
        <end position="154"/>
    </location>
</feature>
<sequence length="350" mass="35361">MSQRSCPQAMRSAAPVTDMRARNKLMVGIAAVVFTVAAVMSLWFGSNGIAPGTVVGALFAFDPADSEHLIIVESRVPRLVLGIAVGLALGMAGGVMQSLTRNPLADPGVFGINSGAAAAVVAAITWFGATSVSQYIWFAFGGATIAAAVVFTVGAAHRESASSGRLVLAGAAFSMSAGSLTAMLLLGNDHTFQQFRFWTVGSLQGRDMEVVFTITPFIVAGALLALALAGPLNALSLDDDSARSVGASLPLIRCAAGLSVILLAGAATAAAGPIAFIGLAAPHIVRAVLGPDNRRVLPGIAIAAPILLVVTDAIGKIAAAPQDLQTGIATALFGGPLLIALVRSSAVIRS</sequence>
<feature type="transmembrane region" description="Helical" evidence="8">
    <location>
        <begin position="244"/>
        <end position="264"/>
    </location>
</feature>
<dbReference type="CDD" id="cd06550">
    <property type="entry name" value="TM_ABC_iron-siderophores_like"/>
    <property type="match status" value="1"/>
</dbReference>
<evidence type="ECO:0000256" key="5">
    <source>
        <dbReference type="ARBA" id="ARBA00022692"/>
    </source>
</evidence>
<feature type="transmembrane region" description="Helical" evidence="8">
    <location>
        <begin position="25"/>
        <end position="44"/>
    </location>
</feature>
<keyword evidence="3" id="KW-0813">Transport</keyword>
<keyword evidence="10" id="KW-1185">Reference proteome</keyword>
<evidence type="ECO:0000313" key="9">
    <source>
        <dbReference type="EMBL" id="MBP2331978.1"/>
    </source>
</evidence>
<dbReference type="Gene3D" id="1.10.3470.10">
    <property type="entry name" value="ABC transporter involved in vitamin B12 uptake, BtuC"/>
    <property type="match status" value="1"/>
</dbReference>
<evidence type="ECO:0000256" key="6">
    <source>
        <dbReference type="ARBA" id="ARBA00022989"/>
    </source>
</evidence>
<comment type="similarity">
    <text evidence="2">Belongs to the binding-protein-dependent transport system permease family. FecCD subfamily.</text>
</comment>
<keyword evidence="7 8" id="KW-0472">Membrane</keyword>
<dbReference type="InterPro" id="IPR037294">
    <property type="entry name" value="ABC_BtuC-like"/>
</dbReference>
<feature type="transmembrane region" description="Helical" evidence="8">
    <location>
        <begin position="108"/>
        <end position="129"/>
    </location>
</feature>
<feature type="transmembrane region" description="Helical" evidence="8">
    <location>
        <begin position="324"/>
        <end position="342"/>
    </location>
</feature>
<reference evidence="9 10" key="1">
    <citation type="submission" date="2021-03" db="EMBL/GenBank/DDBJ databases">
        <title>Sequencing the genomes of 1000 actinobacteria strains.</title>
        <authorList>
            <person name="Klenk H.-P."/>
        </authorList>
    </citation>
    <scope>NUCLEOTIDE SEQUENCE [LARGE SCALE GENOMIC DNA]</scope>
    <source>
        <strain evidence="9 10">DSM 44506</strain>
    </source>
</reference>
<dbReference type="InterPro" id="IPR000522">
    <property type="entry name" value="ABC_transptr_permease_BtuC"/>
</dbReference>
<keyword evidence="4" id="KW-1003">Cell membrane</keyword>
<proteinExistence type="inferred from homology"/>
<dbReference type="Pfam" id="PF01032">
    <property type="entry name" value="FecCD"/>
    <property type="match status" value="1"/>
</dbReference>
<feature type="transmembrane region" description="Helical" evidence="8">
    <location>
        <begin position="210"/>
        <end position="232"/>
    </location>
</feature>